<gene>
    <name evidence="1" type="ORF">CEXT_202421</name>
</gene>
<comment type="caution">
    <text evidence="1">The sequence shown here is derived from an EMBL/GenBank/DDBJ whole genome shotgun (WGS) entry which is preliminary data.</text>
</comment>
<evidence type="ECO:0000313" key="2">
    <source>
        <dbReference type="Proteomes" id="UP001054945"/>
    </source>
</evidence>
<dbReference type="Proteomes" id="UP001054945">
    <property type="component" value="Unassembled WGS sequence"/>
</dbReference>
<dbReference type="AlphaFoldDB" id="A0AAV4R5H3"/>
<organism evidence="1 2">
    <name type="scientific">Caerostris extrusa</name>
    <name type="common">Bark spider</name>
    <name type="synonym">Caerostris bankana</name>
    <dbReference type="NCBI Taxonomy" id="172846"/>
    <lineage>
        <taxon>Eukaryota</taxon>
        <taxon>Metazoa</taxon>
        <taxon>Ecdysozoa</taxon>
        <taxon>Arthropoda</taxon>
        <taxon>Chelicerata</taxon>
        <taxon>Arachnida</taxon>
        <taxon>Araneae</taxon>
        <taxon>Araneomorphae</taxon>
        <taxon>Entelegynae</taxon>
        <taxon>Araneoidea</taxon>
        <taxon>Araneidae</taxon>
        <taxon>Caerostris</taxon>
    </lineage>
</organism>
<protein>
    <submittedName>
        <fullName evidence="1">Uncharacterized protein</fullName>
    </submittedName>
</protein>
<evidence type="ECO:0000313" key="1">
    <source>
        <dbReference type="EMBL" id="GIY16672.1"/>
    </source>
</evidence>
<name>A0AAV4R5H3_CAEEX</name>
<keyword evidence="2" id="KW-1185">Reference proteome</keyword>
<dbReference type="EMBL" id="BPLR01007397">
    <property type="protein sequence ID" value="GIY16672.1"/>
    <property type="molecule type" value="Genomic_DNA"/>
</dbReference>
<proteinExistence type="predicted"/>
<sequence>MNEITRLIPSNDNLVNEPWYMTGCADQQKARKKHAGRSLLASDILTASLKPPFFWINQPTNQPKRSHKHSRRITMGTLMLLDGKKNCINKINKLKVLYKWLLNVPHGIPFSNKLPTLPLYGVL</sequence>
<reference evidence="1 2" key="1">
    <citation type="submission" date="2021-06" db="EMBL/GenBank/DDBJ databases">
        <title>Caerostris extrusa draft genome.</title>
        <authorList>
            <person name="Kono N."/>
            <person name="Arakawa K."/>
        </authorList>
    </citation>
    <scope>NUCLEOTIDE SEQUENCE [LARGE SCALE GENOMIC DNA]</scope>
</reference>
<accession>A0AAV4R5H3</accession>